<dbReference type="OrthoDB" id="33831at2157"/>
<name>A0A0U3G3Q5_9CREN</name>
<dbReference type="KEGG" id="iis:EYM_07725"/>
<protein>
    <recommendedName>
        <fullName evidence="1">NurA domain-containing protein</fullName>
    </recommendedName>
</protein>
<keyword evidence="3" id="KW-1185">Reference proteome</keyword>
<dbReference type="EMBL" id="CP006867">
    <property type="protein sequence ID" value="ALU12812.1"/>
    <property type="molecule type" value="Genomic_DNA"/>
</dbReference>
<dbReference type="InterPro" id="IPR018977">
    <property type="entry name" value="NurA_domain"/>
</dbReference>
<reference evidence="2 3" key="1">
    <citation type="submission" date="2013-11" db="EMBL/GenBank/DDBJ databases">
        <title>Comparative genomics of Ignicoccus.</title>
        <authorList>
            <person name="Podar M."/>
        </authorList>
    </citation>
    <scope>NUCLEOTIDE SEQUENCE [LARGE SCALE GENOMIC DNA]</scope>
    <source>
        <strain evidence="2 3">DSM 13165</strain>
    </source>
</reference>
<dbReference type="RefSeq" id="WP_075050498.1">
    <property type="nucleotide sequence ID" value="NZ_CP006867.1"/>
</dbReference>
<evidence type="ECO:0000313" key="3">
    <source>
        <dbReference type="Proteomes" id="UP000060778"/>
    </source>
</evidence>
<dbReference type="SMART" id="SM00933">
    <property type="entry name" value="NurA"/>
    <property type="match status" value="1"/>
</dbReference>
<feature type="domain" description="NurA" evidence="1">
    <location>
        <begin position="67"/>
        <end position="327"/>
    </location>
</feature>
<sequence length="355" mass="40463">MAFKFINESANEEERRYKGILADAIAFRRKHVHRNFLKEVIERHRDDFDKLWIDQSDMDTDLKLKVSSLSAVDGSKCNQKLQAYPIFAVRAVSIPFSKNGNTLPIILEKMDVLIPHEKYEDRTILYMEGLEAEIHGFTVDRLRSIELMLMDGMFSVASRCKEVLEKYGCEPFDGGLVELLDYIKSNNLDAGTAIKIECGWKKNLYKEVAERANNVLTIYVGKSFLSNELFGDNILTDIGIINILAKDKVGMTKPQRITTVVGCKKYRKEVTLTRSYMKLSKNGAPLTVEVIGSYDEVEMNKIFNFLRRTSLKGYPLPLTQAHRKSKISNAECDLILSRALPTFVSELIRTGREAL</sequence>
<organism evidence="2 3">
    <name type="scientific">Ignicoccus islandicus DSM 13165</name>
    <dbReference type="NCBI Taxonomy" id="940295"/>
    <lineage>
        <taxon>Archaea</taxon>
        <taxon>Thermoproteota</taxon>
        <taxon>Thermoprotei</taxon>
        <taxon>Desulfurococcales</taxon>
        <taxon>Desulfurococcaceae</taxon>
        <taxon>Ignicoccus</taxon>
    </lineage>
</organism>
<evidence type="ECO:0000259" key="1">
    <source>
        <dbReference type="SMART" id="SM00933"/>
    </source>
</evidence>
<evidence type="ECO:0000313" key="2">
    <source>
        <dbReference type="EMBL" id="ALU12812.1"/>
    </source>
</evidence>
<dbReference type="Proteomes" id="UP000060778">
    <property type="component" value="Chromosome"/>
</dbReference>
<proteinExistence type="predicted"/>
<dbReference type="STRING" id="940295.EYM_07725"/>
<dbReference type="AlphaFoldDB" id="A0A0U3G3Q5"/>
<dbReference type="GeneID" id="30680916"/>
<accession>A0A0U3G3Q5</accession>
<dbReference type="Pfam" id="PF09376">
    <property type="entry name" value="NurA"/>
    <property type="match status" value="1"/>
</dbReference>
<gene>
    <name evidence="2" type="ORF">EYM_07725</name>
</gene>